<feature type="transmembrane region" description="Helical" evidence="6">
    <location>
        <begin position="132"/>
        <end position="154"/>
    </location>
</feature>
<dbReference type="RefSeq" id="WP_133797493.1">
    <property type="nucleotide sequence ID" value="NZ_SOCA01000016.1"/>
</dbReference>
<comment type="caution">
    <text evidence="7">The sequence shown here is derived from an EMBL/GenBank/DDBJ whole genome shotgun (WGS) entry which is preliminary data.</text>
</comment>
<evidence type="ECO:0000256" key="3">
    <source>
        <dbReference type="ARBA" id="ARBA00022692"/>
    </source>
</evidence>
<feature type="transmembrane region" description="Helical" evidence="6">
    <location>
        <begin position="160"/>
        <end position="177"/>
    </location>
</feature>
<dbReference type="AlphaFoldDB" id="A0A4R7RLT5"/>
<dbReference type="GO" id="GO:0016020">
    <property type="term" value="C:membrane"/>
    <property type="evidence" value="ECO:0007669"/>
    <property type="project" value="UniProtKB-SubCell"/>
</dbReference>
<dbReference type="InterPro" id="IPR022369">
    <property type="entry name" value="Integral_membrane_TerC_rswitch"/>
</dbReference>
<dbReference type="InterPro" id="IPR005496">
    <property type="entry name" value="Integral_membrane_TerC"/>
</dbReference>
<reference evidence="7 8" key="1">
    <citation type="submission" date="2019-03" db="EMBL/GenBank/DDBJ databases">
        <title>Genomic Encyclopedia of Archaeal and Bacterial Type Strains, Phase II (KMG-II): from individual species to whole genera.</title>
        <authorList>
            <person name="Goeker M."/>
        </authorList>
    </citation>
    <scope>NUCLEOTIDE SEQUENCE [LARGE SCALE GENOMIC DNA]</scope>
    <source>
        <strain evidence="7 8">ATCC 25309</strain>
    </source>
</reference>
<organism evidence="7 8">
    <name type="scientific">Prosthecobacter fusiformis</name>
    <dbReference type="NCBI Taxonomy" id="48464"/>
    <lineage>
        <taxon>Bacteria</taxon>
        <taxon>Pseudomonadati</taxon>
        <taxon>Verrucomicrobiota</taxon>
        <taxon>Verrucomicrobiia</taxon>
        <taxon>Verrucomicrobiales</taxon>
        <taxon>Verrucomicrobiaceae</taxon>
        <taxon>Prosthecobacter</taxon>
    </lineage>
</organism>
<dbReference type="Proteomes" id="UP000295662">
    <property type="component" value="Unassembled WGS sequence"/>
</dbReference>
<feature type="transmembrane region" description="Helical" evidence="6">
    <location>
        <begin position="250"/>
        <end position="271"/>
    </location>
</feature>
<evidence type="ECO:0000256" key="6">
    <source>
        <dbReference type="SAM" id="Phobius"/>
    </source>
</evidence>
<feature type="transmembrane region" description="Helical" evidence="6">
    <location>
        <begin position="220"/>
        <end position="244"/>
    </location>
</feature>
<accession>A0A4R7RLT5</accession>
<evidence type="ECO:0000313" key="8">
    <source>
        <dbReference type="Proteomes" id="UP000295662"/>
    </source>
</evidence>
<keyword evidence="5 6" id="KW-0472">Membrane</keyword>
<name>A0A4R7RLT5_9BACT</name>
<keyword evidence="4 6" id="KW-1133">Transmembrane helix</keyword>
<dbReference type="OrthoDB" id="9783692at2"/>
<feature type="transmembrane region" description="Helical" evidence="6">
    <location>
        <begin position="46"/>
        <end position="66"/>
    </location>
</feature>
<sequence>MFEDSLSAFKAITALDILAFLIPFVVAVLVDLLTHKKGEKITMGNALKWSLIWVGCAAAFAGYVWWSFENNPREENFGGMTRMLDGSGAVSLYATGYVLEKALALDNLFAFYLIFKSFGLTLEKNQHYQHRILYWGILGAIVFRVFFLGLGAFIANTSPYVLIAFALIVLWTVRKMWKSSGHAVEIDYTNHWSVNLMRKVTKTNPSIESGHFFSHGVTPLFLCLFCIEICDVVFAFDSMPVIVAVVRDPYLMITSSLWATAGLRSLYFLLVAAQSRLWALDKAIMILLIFVSFKLIASAFGYHLDPAVSVSIVAFILTAGVIMSMAVPDPKVLKE</sequence>
<comment type="subcellular location">
    <subcellularLocation>
        <location evidence="1">Membrane</location>
        <topology evidence="1">Multi-pass membrane protein</topology>
    </subcellularLocation>
</comment>
<comment type="similarity">
    <text evidence="2">Belongs to the TerC family.</text>
</comment>
<feature type="transmembrane region" description="Helical" evidence="6">
    <location>
        <begin position="308"/>
        <end position="327"/>
    </location>
</feature>
<evidence type="ECO:0000256" key="5">
    <source>
        <dbReference type="ARBA" id="ARBA00023136"/>
    </source>
</evidence>
<protein>
    <submittedName>
        <fullName evidence="7">Tellurite resistance protein TerC</fullName>
    </submittedName>
</protein>
<dbReference type="EMBL" id="SOCA01000016">
    <property type="protein sequence ID" value="TDU63114.1"/>
    <property type="molecule type" value="Genomic_DNA"/>
</dbReference>
<evidence type="ECO:0000256" key="2">
    <source>
        <dbReference type="ARBA" id="ARBA00007511"/>
    </source>
</evidence>
<keyword evidence="3 6" id="KW-0812">Transmembrane</keyword>
<feature type="transmembrane region" description="Helical" evidence="6">
    <location>
        <begin position="12"/>
        <end position="34"/>
    </location>
</feature>
<gene>
    <name evidence="7" type="ORF">EI77_04536</name>
</gene>
<dbReference type="PANTHER" id="PTHR30238">
    <property type="entry name" value="MEMBRANE BOUND PREDICTED REDOX MODULATOR"/>
    <property type="match status" value="1"/>
</dbReference>
<dbReference type="Pfam" id="PF03741">
    <property type="entry name" value="TerC"/>
    <property type="match status" value="1"/>
</dbReference>
<proteinExistence type="inferred from homology"/>
<evidence type="ECO:0000313" key="7">
    <source>
        <dbReference type="EMBL" id="TDU63114.1"/>
    </source>
</evidence>
<keyword evidence="8" id="KW-1185">Reference proteome</keyword>
<feature type="transmembrane region" description="Helical" evidence="6">
    <location>
        <begin position="283"/>
        <end position="302"/>
    </location>
</feature>
<evidence type="ECO:0000256" key="1">
    <source>
        <dbReference type="ARBA" id="ARBA00004141"/>
    </source>
</evidence>
<dbReference type="NCBIfam" id="TIGR03718">
    <property type="entry name" value="R_switched_Alx"/>
    <property type="match status" value="1"/>
</dbReference>
<dbReference type="PANTHER" id="PTHR30238:SF0">
    <property type="entry name" value="THYLAKOID MEMBRANE PROTEIN TERC, CHLOROPLASTIC"/>
    <property type="match status" value="1"/>
</dbReference>
<evidence type="ECO:0000256" key="4">
    <source>
        <dbReference type="ARBA" id="ARBA00022989"/>
    </source>
</evidence>
<feature type="transmembrane region" description="Helical" evidence="6">
    <location>
        <begin position="102"/>
        <end position="120"/>
    </location>
</feature>